<dbReference type="Proteomes" id="UP000004367">
    <property type="component" value="Unassembled WGS sequence"/>
</dbReference>
<evidence type="ECO:0000313" key="2">
    <source>
        <dbReference type="Proteomes" id="UP000004367"/>
    </source>
</evidence>
<reference evidence="1 2" key="1">
    <citation type="submission" date="2012-02" db="EMBL/GenBank/DDBJ databases">
        <title>Whole genome shotgun sequence of Mobilicoccus pelagius NBRC 104925.</title>
        <authorList>
            <person name="Yoshida Y."/>
            <person name="Hosoyama A."/>
            <person name="Tsuchikane K."/>
            <person name="Katsumata H."/>
            <person name="Yamazaki S."/>
            <person name="Fujita N."/>
        </authorList>
    </citation>
    <scope>NUCLEOTIDE SEQUENCE [LARGE SCALE GENOMIC DNA]</scope>
    <source>
        <strain evidence="1 2">NBRC 104925</strain>
    </source>
</reference>
<accession>H5UNK0</accession>
<dbReference type="AlphaFoldDB" id="H5UNK0"/>
<name>H5UNK0_9MICO</name>
<proteinExistence type="predicted"/>
<dbReference type="RefSeq" id="WP_009481206.1">
    <property type="nucleotide sequence ID" value="NZ_BAFE01000007.1"/>
</dbReference>
<dbReference type="EMBL" id="BAFE01000007">
    <property type="protein sequence ID" value="GAB47308.1"/>
    <property type="molecule type" value="Genomic_DNA"/>
</dbReference>
<keyword evidence="2" id="KW-1185">Reference proteome</keyword>
<protein>
    <submittedName>
        <fullName evidence="1">Uncharacterized protein</fullName>
    </submittedName>
</protein>
<sequence>MHDSDSAWKEVILRILLEEAFQLPGTLESPSPDVIPYQVAEVDGTPPRMVDIAFRVVSPDGTVLGTWAKKMEVPPSLTRPNSAAARYLKLAFCAGIMEWWETTDRGDDPLCGIESIDSPYNPALHR</sequence>
<evidence type="ECO:0000313" key="1">
    <source>
        <dbReference type="EMBL" id="GAB47308.1"/>
    </source>
</evidence>
<comment type="caution">
    <text evidence="1">The sequence shown here is derived from an EMBL/GenBank/DDBJ whole genome shotgun (WGS) entry which is preliminary data.</text>
</comment>
<organism evidence="1 2">
    <name type="scientific">Mobilicoccus pelagius NBRC 104925</name>
    <dbReference type="NCBI Taxonomy" id="1089455"/>
    <lineage>
        <taxon>Bacteria</taxon>
        <taxon>Bacillati</taxon>
        <taxon>Actinomycetota</taxon>
        <taxon>Actinomycetes</taxon>
        <taxon>Micrococcales</taxon>
        <taxon>Dermatophilaceae</taxon>
        <taxon>Mobilicoccus</taxon>
    </lineage>
</organism>
<gene>
    <name evidence="1" type="ORF">MOPEL_007_01240</name>
</gene>